<gene>
    <name evidence="1" type="ORF">H9Q78_05505</name>
</gene>
<reference evidence="1 2" key="1">
    <citation type="submission" date="2020-08" db="EMBL/GenBank/DDBJ databases">
        <authorList>
            <person name="Liu C."/>
            <person name="Sun Q."/>
        </authorList>
    </citation>
    <scope>NUCLEOTIDE SEQUENCE [LARGE SCALE GENOMIC DNA]</scope>
    <source>
        <strain evidence="1 2">NSJ-38</strain>
    </source>
</reference>
<dbReference type="EMBL" id="CP060634">
    <property type="protein sequence ID" value="QNM06589.1"/>
    <property type="molecule type" value="Genomic_DNA"/>
</dbReference>
<keyword evidence="2" id="KW-1185">Reference proteome</keyword>
<evidence type="ECO:0000313" key="1">
    <source>
        <dbReference type="EMBL" id="QNM06589.1"/>
    </source>
</evidence>
<dbReference type="Gene3D" id="1.10.8.200">
    <property type="entry name" value="Replisome organizer (g39p helicase loader/inhibitor protein)"/>
    <property type="match status" value="1"/>
</dbReference>
<protein>
    <submittedName>
        <fullName evidence="1">Uncharacterized protein</fullName>
    </submittedName>
</protein>
<dbReference type="Proteomes" id="UP000515823">
    <property type="component" value="Chromosome"/>
</dbReference>
<organism evidence="1 2">
    <name type="scientific">Qiania dongpingensis</name>
    <dbReference type="NCBI Taxonomy" id="2763669"/>
    <lineage>
        <taxon>Bacteria</taxon>
        <taxon>Bacillati</taxon>
        <taxon>Bacillota</taxon>
        <taxon>Clostridia</taxon>
        <taxon>Lachnospirales</taxon>
        <taxon>Lachnospiraceae</taxon>
        <taxon>Qiania</taxon>
    </lineage>
</organism>
<evidence type="ECO:0000313" key="2">
    <source>
        <dbReference type="Proteomes" id="UP000515823"/>
    </source>
</evidence>
<dbReference type="RefSeq" id="WP_249304140.1">
    <property type="nucleotide sequence ID" value="NZ_CP060634.1"/>
</dbReference>
<proteinExistence type="predicted"/>
<name>A0A7G9G707_9FIRM</name>
<sequence length="188" mass="21465">MVMTIQEFATIAAAIKAAYPAANIMPDKQSKDVWYTMLADLEYRVCLNALKKHISTNRFPPTIAELRRGCADILAGPDVDWSEAWGRVLLAVRRDGMYNEPAALERMGPEAAKIVKRLGFKNICMSENIEVERANFRMAWETEQRRRKEDLAIPGKVMQEIQTTYRLQRENLIGTGGDHEEKQDVEHV</sequence>
<dbReference type="AlphaFoldDB" id="A0A7G9G707"/>
<accession>A0A7G9G707</accession>
<dbReference type="KEGG" id="qdo:H9Q78_05505"/>